<keyword evidence="13" id="KW-1185">Reference proteome</keyword>
<evidence type="ECO:0000256" key="9">
    <source>
        <dbReference type="PROSITE-ProRule" id="PRU00703"/>
    </source>
</evidence>
<comment type="caution">
    <text evidence="12">The sequence shown here is derived from an EMBL/GenBank/DDBJ whole genome shotgun (WGS) entry which is preliminary data.</text>
</comment>
<name>A0A5B2VGG5_9HYPH</name>
<keyword evidence="7 9" id="KW-0129">CBS domain</keyword>
<dbReference type="SUPFAM" id="SSF56176">
    <property type="entry name" value="FAD-binding/transporter-associated domain-like"/>
    <property type="match status" value="1"/>
</dbReference>
<keyword evidence="3" id="KW-1003">Cell membrane</keyword>
<feature type="transmembrane region" description="Helical" evidence="10">
    <location>
        <begin position="49"/>
        <end position="70"/>
    </location>
</feature>
<gene>
    <name evidence="12" type="ORF">F0L46_10565</name>
</gene>
<dbReference type="InterPro" id="IPR016169">
    <property type="entry name" value="FAD-bd_PCMH_sub2"/>
</dbReference>
<evidence type="ECO:0000313" key="13">
    <source>
        <dbReference type="Proteomes" id="UP000323142"/>
    </source>
</evidence>
<dbReference type="InterPro" id="IPR005170">
    <property type="entry name" value="Transptr-assoc_dom"/>
</dbReference>
<feature type="transmembrane region" description="Helical" evidence="10">
    <location>
        <begin position="76"/>
        <end position="100"/>
    </location>
</feature>
<dbReference type="Gene3D" id="3.30.465.10">
    <property type="match status" value="1"/>
</dbReference>
<reference evidence="12 13" key="1">
    <citation type="submission" date="2019-09" db="EMBL/GenBank/DDBJ databases">
        <title>Salinarimonas rosea gen. nov., sp. nov., a new member of the a-2 subgroup of the Proteobacteria.</title>
        <authorList>
            <person name="Liu J."/>
        </authorList>
    </citation>
    <scope>NUCLEOTIDE SEQUENCE [LARGE SCALE GENOMIC DNA]</scope>
    <source>
        <strain evidence="12 13">BN140002</strain>
    </source>
</reference>
<evidence type="ECO:0000256" key="10">
    <source>
        <dbReference type="SAM" id="Phobius"/>
    </source>
</evidence>
<keyword evidence="5" id="KW-0677">Repeat</keyword>
<dbReference type="OrthoDB" id="9805314at2"/>
<dbReference type="InterPro" id="IPR036318">
    <property type="entry name" value="FAD-bd_PCMH-like_sf"/>
</dbReference>
<evidence type="ECO:0000256" key="6">
    <source>
        <dbReference type="ARBA" id="ARBA00022989"/>
    </source>
</evidence>
<feature type="domain" description="CBS" evidence="11">
    <location>
        <begin position="307"/>
        <end position="368"/>
    </location>
</feature>
<dbReference type="InterPro" id="IPR044751">
    <property type="entry name" value="Ion_transp-like_CBS"/>
</dbReference>
<dbReference type="PANTHER" id="PTHR22777:SF15">
    <property type="entry name" value="UPF0053 INNER MEMBRANE PROTEIN YOAE"/>
    <property type="match status" value="1"/>
</dbReference>
<protein>
    <submittedName>
        <fullName evidence="12">CBS domain-containing protein</fullName>
    </submittedName>
</protein>
<sequence length="517" mass="54741">MFDWLFDPGALAGLATLIVLEIVLGVDNLIFVAILANRLPPERRDRARIVGLSLALVMRLGLLAGISWLTRLTAPLFTLLGHGFSARDVILAAGGAFLIYKATTELHERLEGADGPAAAGGRGRAVFWQVIAQIIVLDLVFSLDSVITAVGMVNDLPVMITAVVLAVAVMILASGPLMRFVNAHPTVVMLCLGFLLMIGFSLVVESFGLHIPKGYLYAAIGFSIGIEALNQLSRRNRIREAARGDLRERTADAVLRLLGGDAAAPEEVAALAASSAARTGDGPFQAAERALVSGVLDLAARPVRSAMTPSPRVVWLDVEAPADVLRRRIVESGYSHFPVARGGLDDLVGVAPAHEIVRALIEQGRLDPAGIDRKPLVVHEGMPVLGLVEAMRERRTPIAIVTDEFGAVVGVATEGDILEAIVGGLGGADVPGIDAESGLVADGGMDLRRIGQALGVDLAHETHGAATLAGYLLHHFGRVPEPGESLRTGGLSFEVIEADTRRIRAVRIRREAAETHH</sequence>
<evidence type="ECO:0000256" key="4">
    <source>
        <dbReference type="ARBA" id="ARBA00022692"/>
    </source>
</evidence>
<dbReference type="InterPro" id="IPR005496">
    <property type="entry name" value="Integral_membrane_TerC"/>
</dbReference>
<dbReference type="Pfam" id="PF03741">
    <property type="entry name" value="TerC"/>
    <property type="match status" value="1"/>
</dbReference>
<dbReference type="EMBL" id="VUOA01000019">
    <property type="protein sequence ID" value="KAA2237429.1"/>
    <property type="molecule type" value="Genomic_DNA"/>
</dbReference>
<evidence type="ECO:0000256" key="8">
    <source>
        <dbReference type="ARBA" id="ARBA00023136"/>
    </source>
</evidence>
<reference evidence="12 13" key="2">
    <citation type="submission" date="2019-09" db="EMBL/GenBank/DDBJ databases">
        <authorList>
            <person name="Jin C."/>
        </authorList>
    </citation>
    <scope>NUCLEOTIDE SEQUENCE [LARGE SCALE GENOMIC DNA]</scope>
    <source>
        <strain evidence="12 13">BN140002</strain>
    </source>
</reference>
<dbReference type="PROSITE" id="PS51371">
    <property type="entry name" value="CBS"/>
    <property type="match status" value="2"/>
</dbReference>
<dbReference type="InterPro" id="IPR000644">
    <property type="entry name" value="CBS_dom"/>
</dbReference>
<feature type="transmembrane region" description="Helical" evidence="10">
    <location>
        <begin position="12"/>
        <end position="37"/>
    </location>
</feature>
<dbReference type="Gene3D" id="3.10.580.10">
    <property type="entry name" value="CBS-domain"/>
    <property type="match status" value="1"/>
</dbReference>
<evidence type="ECO:0000256" key="5">
    <source>
        <dbReference type="ARBA" id="ARBA00022737"/>
    </source>
</evidence>
<evidence type="ECO:0000256" key="2">
    <source>
        <dbReference type="ARBA" id="ARBA00006446"/>
    </source>
</evidence>
<dbReference type="PANTHER" id="PTHR22777">
    <property type="entry name" value="HEMOLYSIN-RELATED"/>
    <property type="match status" value="1"/>
</dbReference>
<comment type="subcellular location">
    <subcellularLocation>
        <location evidence="1">Cell membrane</location>
        <topology evidence="1">Multi-pass membrane protein</topology>
    </subcellularLocation>
</comment>
<keyword evidence="4 10" id="KW-0812">Transmembrane</keyword>
<feature type="transmembrane region" description="Helical" evidence="10">
    <location>
        <begin position="187"/>
        <end position="209"/>
    </location>
</feature>
<dbReference type="SUPFAM" id="SSF54631">
    <property type="entry name" value="CBS-domain pair"/>
    <property type="match status" value="1"/>
</dbReference>
<evidence type="ECO:0000259" key="11">
    <source>
        <dbReference type="PROSITE" id="PS51371"/>
    </source>
</evidence>
<organism evidence="12 13">
    <name type="scientific">Salinarimonas soli</name>
    <dbReference type="NCBI Taxonomy" id="1638099"/>
    <lineage>
        <taxon>Bacteria</taxon>
        <taxon>Pseudomonadati</taxon>
        <taxon>Pseudomonadota</taxon>
        <taxon>Alphaproteobacteria</taxon>
        <taxon>Hyphomicrobiales</taxon>
        <taxon>Salinarimonadaceae</taxon>
        <taxon>Salinarimonas</taxon>
    </lineage>
</organism>
<evidence type="ECO:0000313" key="12">
    <source>
        <dbReference type="EMBL" id="KAA2237429.1"/>
    </source>
</evidence>
<dbReference type="Pfam" id="PF00571">
    <property type="entry name" value="CBS"/>
    <property type="match status" value="2"/>
</dbReference>
<proteinExistence type="inferred from homology"/>
<dbReference type="GO" id="GO:0005886">
    <property type="term" value="C:plasma membrane"/>
    <property type="evidence" value="ECO:0007669"/>
    <property type="project" value="UniProtKB-SubCell"/>
</dbReference>
<accession>A0A5B2VGG5</accession>
<dbReference type="Proteomes" id="UP000323142">
    <property type="component" value="Unassembled WGS sequence"/>
</dbReference>
<dbReference type="GO" id="GO:0050660">
    <property type="term" value="F:flavin adenine dinucleotide binding"/>
    <property type="evidence" value="ECO:0007669"/>
    <property type="project" value="InterPro"/>
</dbReference>
<dbReference type="InterPro" id="IPR046342">
    <property type="entry name" value="CBS_dom_sf"/>
</dbReference>
<dbReference type="SMART" id="SM01091">
    <property type="entry name" value="CorC_HlyC"/>
    <property type="match status" value="1"/>
</dbReference>
<evidence type="ECO:0000256" key="1">
    <source>
        <dbReference type="ARBA" id="ARBA00004651"/>
    </source>
</evidence>
<keyword evidence="8 10" id="KW-0472">Membrane</keyword>
<dbReference type="AlphaFoldDB" id="A0A5B2VGG5"/>
<keyword evidence="6 10" id="KW-1133">Transmembrane helix</keyword>
<feature type="domain" description="CBS" evidence="11">
    <location>
        <begin position="371"/>
        <end position="430"/>
    </location>
</feature>
<evidence type="ECO:0000256" key="3">
    <source>
        <dbReference type="ARBA" id="ARBA00022475"/>
    </source>
</evidence>
<evidence type="ECO:0000256" key="7">
    <source>
        <dbReference type="ARBA" id="ARBA00023122"/>
    </source>
</evidence>
<comment type="similarity">
    <text evidence="2">Belongs to the UPF0053 family. Hemolysin C subfamily.</text>
</comment>
<feature type="transmembrane region" description="Helical" evidence="10">
    <location>
        <begin position="126"/>
        <end position="150"/>
    </location>
</feature>
<dbReference type="Pfam" id="PF03471">
    <property type="entry name" value="CorC_HlyC"/>
    <property type="match status" value="1"/>
</dbReference>
<dbReference type="RefSeq" id="WP_149817225.1">
    <property type="nucleotide sequence ID" value="NZ_VUOA01000019.1"/>
</dbReference>
<feature type="transmembrane region" description="Helical" evidence="10">
    <location>
        <begin position="156"/>
        <end position="175"/>
    </location>
</feature>
<dbReference type="CDD" id="cd04590">
    <property type="entry name" value="CBS_pair_CorC_HlyC_assoc"/>
    <property type="match status" value="1"/>
</dbReference>